<dbReference type="Proteomes" id="UP000016600">
    <property type="component" value="Unassembled WGS sequence"/>
</dbReference>
<reference evidence="1 2" key="1">
    <citation type="submission" date="2013-08" db="EMBL/GenBank/DDBJ databases">
        <authorList>
            <person name="Durkin A.S."/>
            <person name="Haft D.R."/>
            <person name="McCorrison J."/>
            <person name="Torralba M."/>
            <person name="Gillis M."/>
            <person name="Haft D.H."/>
            <person name="Methe B."/>
            <person name="Sutton G."/>
            <person name="Nelson K.E."/>
        </authorList>
    </citation>
    <scope>NUCLEOTIDE SEQUENCE [LARGE SCALE GENOMIC DNA]</scope>
    <source>
        <strain evidence="1 2">F0068</strain>
    </source>
</reference>
<sequence length="101" mass="11223">MSIINHQISVSIDGRRLFAFKSFELKQSLNTHHSFELVIDIETGANRYVHDLKDSAAWLGKPLTVHVSPSGKPTFLGVITGVSLHRRNSDYGHILVKGRSA</sequence>
<gene>
    <name evidence="1" type="ORF">HMPREF1218_2312</name>
</gene>
<proteinExistence type="predicted"/>
<organism evidence="1 2">
    <name type="scientific">Hoylesella pleuritidis F0068</name>
    <dbReference type="NCBI Taxonomy" id="1081904"/>
    <lineage>
        <taxon>Bacteria</taxon>
        <taxon>Pseudomonadati</taxon>
        <taxon>Bacteroidota</taxon>
        <taxon>Bacteroidia</taxon>
        <taxon>Bacteroidales</taxon>
        <taxon>Prevotellaceae</taxon>
        <taxon>Hoylesella</taxon>
    </lineage>
</organism>
<accession>U2MKR7</accession>
<evidence type="ECO:0000313" key="1">
    <source>
        <dbReference type="EMBL" id="ERJ99848.1"/>
    </source>
</evidence>
<comment type="caution">
    <text evidence="1">The sequence shown here is derived from an EMBL/GenBank/DDBJ whole genome shotgun (WGS) entry which is preliminary data.</text>
</comment>
<protein>
    <submittedName>
        <fullName evidence="1">Uncharacterized protein</fullName>
    </submittedName>
</protein>
<feature type="non-terminal residue" evidence="1">
    <location>
        <position position="101"/>
    </location>
</feature>
<evidence type="ECO:0000313" key="2">
    <source>
        <dbReference type="Proteomes" id="UP000016600"/>
    </source>
</evidence>
<dbReference type="EMBL" id="AWET01000041">
    <property type="protein sequence ID" value="ERJ99848.1"/>
    <property type="molecule type" value="Genomic_DNA"/>
</dbReference>
<name>U2MKR7_9BACT</name>
<keyword evidence="2" id="KW-1185">Reference proteome</keyword>
<dbReference type="SUPFAM" id="SSF69279">
    <property type="entry name" value="Phage tail proteins"/>
    <property type="match status" value="1"/>
</dbReference>
<dbReference type="AlphaFoldDB" id="U2MKR7"/>